<accession>A0A6A5SX57</accession>
<protein>
    <submittedName>
        <fullName evidence="2">Uncharacterized protein</fullName>
    </submittedName>
</protein>
<gene>
    <name evidence="2" type="ORF">EJ02DRAFT_397812</name>
</gene>
<evidence type="ECO:0000256" key="1">
    <source>
        <dbReference type="SAM" id="MobiDB-lite"/>
    </source>
</evidence>
<feature type="region of interest" description="Disordered" evidence="1">
    <location>
        <begin position="732"/>
        <end position="816"/>
    </location>
</feature>
<evidence type="ECO:0000313" key="2">
    <source>
        <dbReference type="EMBL" id="KAF1944843.1"/>
    </source>
</evidence>
<feature type="region of interest" description="Disordered" evidence="1">
    <location>
        <begin position="62"/>
        <end position="215"/>
    </location>
</feature>
<keyword evidence="3" id="KW-1185">Reference proteome</keyword>
<feature type="region of interest" description="Disordered" evidence="1">
    <location>
        <begin position="336"/>
        <end position="499"/>
    </location>
</feature>
<feature type="compositionally biased region" description="Acidic residues" evidence="1">
    <location>
        <begin position="197"/>
        <end position="207"/>
    </location>
</feature>
<feature type="region of interest" description="Disordered" evidence="1">
    <location>
        <begin position="868"/>
        <end position="923"/>
    </location>
</feature>
<feature type="region of interest" description="Disordered" evidence="1">
    <location>
        <begin position="520"/>
        <end position="637"/>
    </location>
</feature>
<feature type="region of interest" description="Disordered" evidence="1">
    <location>
        <begin position="1"/>
        <end position="22"/>
    </location>
</feature>
<feature type="compositionally biased region" description="Acidic residues" evidence="1">
    <location>
        <begin position="139"/>
        <end position="149"/>
    </location>
</feature>
<feature type="compositionally biased region" description="Basic and acidic residues" evidence="1">
    <location>
        <begin position="531"/>
        <end position="546"/>
    </location>
</feature>
<feature type="compositionally biased region" description="Low complexity" evidence="1">
    <location>
        <begin position="796"/>
        <end position="807"/>
    </location>
</feature>
<evidence type="ECO:0000313" key="3">
    <source>
        <dbReference type="Proteomes" id="UP000800038"/>
    </source>
</evidence>
<reference evidence="2" key="1">
    <citation type="journal article" date="2020" name="Stud. Mycol.">
        <title>101 Dothideomycetes genomes: a test case for predicting lifestyles and emergence of pathogens.</title>
        <authorList>
            <person name="Haridas S."/>
            <person name="Albert R."/>
            <person name="Binder M."/>
            <person name="Bloem J."/>
            <person name="Labutti K."/>
            <person name="Salamov A."/>
            <person name="Andreopoulos B."/>
            <person name="Baker S."/>
            <person name="Barry K."/>
            <person name="Bills G."/>
            <person name="Bluhm B."/>
            <person name="Cannon C."/>
            <person name="Castanera R."/>
            <person name="Culley D."/>
            <person name="Daum C."/>
            <person name="Ezra D."/>
            <person name="Gonzalez J."/>
            <person name="Henrissat B."/>
            <person name="Kuo A."/>
            <person name="Liang C."/>
            <person name="Lipzen A."/>
            <person name="Lutzoni F."/>
            <person name="Magnuson J."/>
            <person name="Mondo S."/>
            <person name="Nolan M."/>
            <person name="Ohm R."/>
            <person name="Pangilinan J."/>
            <person name="Park H.-J."/>
            <person name="Ramirez L."/>
            <person name="Alfaro M."/>
            <person name="Sun H."/>
            <person name="Tritt A."/>
            <person name="Yoshinaga Y."/>
            <person name="Zwiers L.-H."/>
            <person name="Turgeon B."/>
            <person name="Goodwin S."/>
            <person name="Spatafora J."/>
            <person name="Crous P."/>
            <person name="Grigoriev I."/>
        </authorList>
    </citation>
    <scope>NUCLEOTIDE SEQUENCE</scope>
    <source>
        <strain evidence="2">CBS 161.51</strain>
    </source>
</reference>
<sequence>MVPSPRKRAAPQTRFENSWSETDAALFDPNALPVSRVPRGWERKQEVKKAGEGKEKKIWRRFNLRSRVENTAEEAEEEEQDARSRPVKRRQHMSPEAMEKTAGALNGKKRAFKATRWDRRKSVLPRKRATGTNVPAIDANEDDDEEAQEVTERDIESLTEQDTSVETPVEPVQTLPSVENDRRSTFTFTMDAPTVDDLPDYEDEDVDGMGGMEQDVEPTYTEDATLANFFRSPIKRTSVGHSRTPEKVQYPELPHSDGPEADTMTAIEPVAALEAIQQAGKSEVVEDAVVETAPIDDDMLEQSEQDIVPSIIAEELLVSPSAMELPAIATDIAYPTLPAEASPSPPASHHGEGLDQDVEMSEPTSDAFEEDKLHADEKIQEDSLESPETPDSDEEFTEASLQLDIIREYREALQEASSAPMGAQEQPLETEQHLEGEQDELNDVVAPSPTAVSEPAYDIADGLTLSFTPVKVPSADPTPRKLHSPPPPPRSESGPDDVTMTIAIDDDTAILKDFLNRAAASKADKAAIITHRRESLQNRRDSDVVRDALSSPRKALASKDPNSPNKYDNELTFDLSQTLTLSMPSEALAPSTDDAAETEGTEEEKAARGSRRSSRTKKSRLPAPTSSTQAQTPKIAIRRADGNEVVVLKKDDAKMLADETRTNTRKNKQGAFGVTVRLMKIAIDSASLPPIDDATKDLVVGKNVRWDEQLAYYQENPETMANALADAESLATPDELSMSDPASTPKVKNKTSKHSTPKIRRVRGLGSGNGTPGKGLLASASSSLPEAVQGEKDVAQAHAQAPSAQHASKLKPKAAKVKKMPVASTSIDSSLSLSSTDTKLPMLDVAPVGVVSSTQRKSRLAAPKKVVLPQVASSLPEGKENTQRPGLSDATPKKGIPAPKVAVLPTASTGMESGLPRRRGRKY</sequence>
<feature type="compositionally biased region" description="Basic residues" evidence="1">
    <location>
        <begin position="747"/>
        <end position="763"/>
    </location>
</feature>
<feature type="compositionally biased region" description="Basic residues" evidence="1">
    <location>
        <begin position="608"/>
        <end position="620"/>
    </location>
</feature>
<feature type="compositionally biased region" description="Polar residues" evidence="1">
    <location>
        <begin position="574"/>
        <end position="583"/>
    </location>
</feature>
<dbReference type="Proteomes" id="UP000800038">
    <property type="component" value="Unassembled WGS sequence"/>
</dbReference>
<feature type="compositionally biased region" description="Acidic residues" evidence="1">
    <location>
        <begin position="382"/>
        <end position="397"/>
    </location>
</feature>
<dbReference type="OrthoDB" id="4207369at2759"/>
<name>A0A6A5SX57_9PLEO</name>
<feature type="region of interest" description="Disordered" evidence="1">
    <location>
        <begin position="237"/>
        <end position="262"/>
    </location>
</feature>
<feature type="compositionally biased region" description="Acidic residues" evidence="1">
    <location>
        <begin position="71"/>
        <end position="80"/>
    </location>
</feature>
<dbReference type="AlphaFoldDB" id="A0A6A5SX57"/>
<feature type="compositionally biased region" description="Basic and acidic residues" evidence="1">
    <location>
        <begin position="370"/>
        <end position="381"/>
    </location>
</feature>
<organism evidence="2 3">
    <name type="scientific">Clathrospora elynae</name>
    <dbReference type="NCBI Taxonomy" id="706981"/>
    <lineage>
        <taxon>Eukaryota</taxon>
        <taxon>Fungi</taxon>
        <taxon>Dikarya</taxon>
        <taxon>Ascomycota</taxon>
        <taxon>Pezizomycotina</taxon>
        <taxon>Dothideomycetes</taxon>
        <taxon>Pleosporomycetidae</taxon>
        <taxon>Pleosporales</taxon>
        <taxon>Diademaceae</taxon>
        <taxon>Clathrospora</taxon>
    </lineage>
</organism>
<dbReference type="EMBL" id="ML976014">
    <property type="protein sequence ID" value="KAF1944843.1"/>
    <property type="molecule type" value="Genomic_DNA"/>
</dbReference>
<proteinExistence type="predicted"/>